<evidence type="ECO:0000256" key="3">
    <source>
        <dbReference type="ARBA" id="ARBA00022989"/>
    </source>
</evidence>
<evidence type="ECO:0000256" key="2">
    <source>
        <dbReference type="ARBA" id="ARBA00022692"/>
    </source>
</evidence>
<gene>
    <name evidence="7" type="ORF">C4F51_04465</name>
</gene>
<keyword evidence="2 5" id="KW-0812">Transmembrane</keyword>
<dbReference type="Pfam" id="PF07690">
    <property type="entry name" value="MFS_1"/>
    <property type="match status" value="1"/>
</dbReference>
<name>A0A928V181_9GAMM</name>
<feature type="domain" description="Major facilitator superfamily (MFS) profile" evidence="6">
    <location>
        <begin position="17"/>
        <end position="386"/>
    </location>
</feature>
<feature type="transmembrane region" description="Helical" evidence="5">
    <location>
        <begin position="51"/>
        <end position="71"/>
    </location>
</feature>
<proteinExistence type="predicted"/>
<dbReference type="SUPFAM" id="SSF103473">
    <property type="entry name" value="MFS general substrate transporter"/>
    <property type="match status" value="1"/>
</dbReference>
<keyword evidence="3 5" id="KW-1133">Transmembrane helix</keyword>
<feature type="transmembrane region" description="Helical" evidence="5">
    <location>
        <begin position="361"/>
        <end position="379"/>
    </location>
</feature>
<dbReference type="RefSeq" id="WP_193907517.1">
    <property type="nucleotide sequence ID" value="NZ_PRDL01000001.1"/>
</dbReference>
<evidence type="ECO:0000256" key="4">
    <source>
        <dbReference type="ARBA" id="ARBA00023136"/>
    </source>
</evidence>
<evidence type="ECO:0000256" key="5">
    <source>
        <dbReference type="SAM" id="Phobius"/>
    </source>
</evidence>
<evidence type="ECO:0000259" key="6">
    <source>
        <dbReference type="PROSITE" id="PS50850"/>
    </source>
</evidence>
<dbReference type="PROSITE" id="PS50850">
    <property type="entry name" value="MFS"/>
    <property type="match status" value="1"/>
</dbReference>
<reference evidence="7" key="1">
    <citation type="submission" date="2018-07" db="EMBL/GenBank/DDBJ databases">
        <title>Genome assembly of strain Ka43.</title>
        <authorList>
            <person name="Kukolya J."/>
            <person name="Nagy I."/>
            <person name="Horvath B."/>
            <person name="Toth A."/>
        </authorList>
    </citation>
    <scope>NUCLEOTIDE SEQUENCE</scope>
    <source>
        <strain evidence="7">KB43</strain>
    </source>
</reference>
<feature type="transmembrane region" description="Helical" evidence="5">
    <location>
        <begin position="107"/>
        <end position="125"/>
    </location>
</feature>
<dbReference type="Gene3D" id="1.20.1250.20">
    <property type="entry name" value="MFS general substrate transporter like domains"/>
    <property type="match status" value="2"/>
</dbReference>
<feature type="transmembrane region" description="Helical" evidence="5">
    <location>
        <begin position="173"/>
        <end position="196"/>
    </location>
</feature>
<dbReference type="InterPro" id="IPR020846">
    <property type="entry name" value="MFS_dom"/>
</dbReference>
<feature type="transmembrane region" description="Helical" evidence="5">
    <location>
        <begin position="208"/>
        <end position="227"/>
    </location>
</feature>
<dbReference type="AlphaFoldDB" id="A0A928V181"/>
<evidence type="ECO:0000313" key="7">
    <source>
        <dbReference type="EMBL" id="MBE8716437.1"/>
    </source>
</evidence>
<dbReference type="PANTHER" id="PTHR23514:SF13">
    <property type="entry name" value="INNER MEMBRANE PROTEIN YBJJ"/>
    <property type="match status" value="1"/>
</dbReference>
<feature type="transmembrane region" description="Helical" evidence="5">
    <location>
        <begin position="276"/>
        <end position="294"/>
    </location>
</feature>
<dbReference type="EMBL" id="PRDL01000001">
    <property type="protein sequence ID" value="MBE8716437.1"/>
    <property type="molecule type" value="Genomic_DNA"/>
</dbReference>
<dbReference type="Proteomes" id="UP000652567">
    <property type="component" value="Unassembled WGS sequence"/>
</dbReference>
<dbReference type="GO" id="GO:0016020">
    <property type="term" value="C:membrane"/>
    <property type="evidence" value="ECO:0007669"/>
    <property type="project" value="UniProtKB-SubCell"/>
</dbReference>
<accession>A0A928V181</accession>
<feature type="transmembrane region" description="Helical" evidence="5">
    <location>
        <begin position="21"/>
        <end position="39"/>
    </location>
</feature>
<dbReference type="InterPro" id="IPR011701">
    <property type="entry name" value="MFS"/>
</dbReference>
<comment type="caution">
    <text evidence="7">The sequence shown here is derived from an EMBL/GenBank/DDBJ whole genome shotgun (WGS) entry which is preliminary data.</text>
</comment>
<dbReference type="PANTHER" id="PTHR23514">
    <property type="entry name" value="BYPASS OF STOP CODON PROTEIN 6"/>
    <property type="match status" value="1"/>
</dbReference>
<dbReference type="CDD" id="cd17393">
    <property type="entry name" value="MFS_MosC_like"/>
    <property type="match status" value="1"/>
</dbReference>
<feature type="transmembrane region" description="Helical" evidence="5">
    <location>
        <begin position="247"/>
        <end position="264"/>
    </location>
</feature>
<keyword evidence="4 5" id="KW-0472">Membrane</keyword>
<evidence type="ECO:0000313" key="8">
    <source>
        <dbReference type="Proteomes" id="UP000652567"/>
    </source>
</evidence>
<dbReference type="GO" id="GO:0022857">
    <property type="term" value="F:transmembrane transporter activity"/>
    <property type="evidence" value="ECO:0007669"/>
    <property type="project" value="InterPro"/>
</dbReference>
<protein>
    <submittedName>
        <fullName evidence="7">MFS transporter</fullName>
    </submittedName>
</protein>
<dbReference type="InterPro" id="IPR036259">
    <property type="entry name" value="MFS_trans_sf"/>
</dbReference>
<keyword evidence="8" id="KW-1185">Reference proteome</keyword>
<evidence type="ECO:0000256" key="1">
    <source>
        <dbReference type="ARBA" id="ARBA00004141"/>
    </source>
</evidence>
<feature type="transmembrane region" description="Helical" evidence="5">
    <location>
        <begin position="146"/>
        <end position="167"/>
    </location>
</feature>
<sequence>MAVSASASQYPLPGIAQQMSTRIAFLVSGLGMSAWAPLVPFAKERLAVNEATLGLLVLCLGVGSLLAMPITGMLTGRFGCRRVIVTSGLLFTSCLALLATAPTVPTMALALLLFGAGLGVSDVAMNVQAVIVEKASGRSMMSGFHGFYSLGGILGAVGVTAMLWLGFSPLASVMAIMGVIVLLLISCAATLLPYGSTTRDPLFVRPRGRILFIGSLCFMVFLAEGSVLDWSAVFMTSVREIDPVRAGLGYAAFSIAMTIGRLTGDGIVQLLGGRRIILWGGLCAASGFVLVVALPNEIAAYAGFVLIGLGASNIVPVLFTAAGNQKVMPVSLAIASVASMGYAGILAGPAVIGLVAQVSSLSVSFLLVAIGLVVLASCARKVTSPE</sequence>
<organism evidence="7 8">
    <name type="scientific">Cellvibrio polysaccharolyticus</name>
    <dbReference type="NCBI Taxonomy" id="2082724"/>
    <lineage>
        <taxon>Bacteria</taxon>
        <taxon>Pseudomonadati</taxon>
        <taxon>Pseudomonadota</taxon>
        <taxon>Gammaproteobacteria</taxon>
        <taxon>Cellvibrionales</taxon>
        <taxon>Cellvibrionaceae</taxon>
        <taxon>Cellvibrio</taxon>
    </lineage>
</organism>
<feature type="transmembrane region" description="Helical" evidence="5">
    <location>
        <begin position="300"/>
        <end position="320"/>
    </location>
</feature>
<feature type="transmembrane region" description="Helical" evidence="5">
    <location>
        <begin position="332"/>
        <end position="355"/>
    </location>
</feature>
<dbReference type="InterPro" id="IPR051788">
    <property type="entry name" value="MFS_Transporter"/>
</dbReference>
<comment type="subcellular location">
    <subcellularLocation>
        <location evidence="1">Membrane</location>
        <topology evidence="1">Multi-pass membrane protein</topology>
    </subcellularLocation>
</comment>
<feature type="transmembrane region" description="Helical" evidence="5">
    <location>
        <begin position="83"/>
        <end position="101"/>
    </location>
</feature>